<keyword evidence="1" id="KW-0812">Transmembrane</keyword>
<dbReference type="EMBL" id="PCYL01000035">
    <property type="protein sequence ID" value="PIR46608.1"/>
    <property type="molecule type" value="Genomic_DNA"/>
</dbReference>
<name>A0A2H0RJD8_9BACT</name>
<evidence type="ECO:0000313" key="4">
    <source>
        <dbReference type="Proteomes" id="UP000230833"/>
    </source>
</evidence>
<proteinExistence type="predicted"/>
<comment type="caution">
    <text evidence="3">The sequence shown here is derived from an EMBL/GenBank/DDBJ whole genome shotgun (WGS) entry which is preliminary data.</text>
</comment>
<dbReference type="SUPFAM" id="SSF51445">
    <property type="entry name" value="(Trans)glycosidases"/>
    <property type="match status" value="2"/>
</dbReference>
<feature type="transmembrane region" description="Helical" evidence="1">
    <location>
        <begin position="18"/>
        <end position="37"/>
    </location>
</feature>
<evidence type="ECO:0000259" key="2">
    <source>
        <dbReference type="Pfam" id="PF13200"/>
    </source>
</evidence>
<dbReference type="Proteomes" id="UP000230833">
    <property type="component" value="Unassembled WGS sequence"/>
</dbReference>
<gene>
    <name evidence="3" type="ORF">COV07_03420</name>
</gene>
<dbReference type="AlphaFoldDB" id="A0A2H0RJD8"/>
<dbReference type="InterPro" id="IPR025275">
    <property type="entry name" value="DUF4015"/>
</dbReference>
<dbReference type="Pfam" id="PF13200">
    <property type="entry name" value="DUF4015"/>
    <property type="match status" value="1"/>
</dbReference>
<keyword evidence="1" id="KW-0472">Membrane</keyword>
<keyword evidence="1" id="KW-1133">Transmembrane helix</keyword>
<accession>A0A2H0RJD8</accession>
<dbReference type="Gene3D" id="3.20.20.80">
    <property type="entry name" value="Glycosidases"/>
    <property type="match status" value="1"/>
</dbReference>
<evidence type="ECO:0000256" key="1">
    <source>
        <dbReference type="SAM" id="Phobius"/>
    </source>
</evidence>
<reference evidence="3 4" key="1">
    <citation type="submission" date="2017-09" db="EMBL/GenBank/DDBJ databases">
        <title>Depth-based differentiation of microbial function through sediment-hosted aquifers and enrichment of novel symbionts in the deep terrestrial subsurface.</title>
        <authorList>
            <person name="Probst A.J."/>
            <person name="Ladd B."/>
            <person name="Jarett J.K."/>
            <person name="Geller-Mcgrath D.E."/>
            <person name="Sieber C.M."/>
            <person name="Emerson J.B."/>
            <person name="Anantharaman K."/>
            <person name="Thomas B.C."/>
            <person name="Malmstrom R."/>
            <person name="Stieglmeier M."/>
            <person name="Klingl A."/>
            <person name="Woyke T."/>
            <person name="Ryan C.M."/>
            <person name="Banfield J.F."/>
        </authorList>
    </citation>
    <scope>NUCLEOTIDE SEQUENCE [LARGE SCALE GENOMIC DNA]</scope>
    <source>
        <strain evidence="3">CG10_big_fil_rev_8_21_14_0_10_45_14</strain>
    </source>
</reference>
<sequence length="400" mass="44454">MVNRICKSVLTNGTSGQIMIGLLAVIFSLALIILWGGGKTSPILYVTGATLPVAVAESEQRADILPRPTHIATPLAVKALYMTSWVAGTPSVREHVIGLLSNTEANSVVIDIKDDTGKISYILYDQGLRDIGAGEARIRDISALVERLHGMGVYVIGRVAVFQDPYMVSKRSDLAVKSAKDGSVWKDRKGLTWIDPGAREHWEYIAKIGEDAYENIGFDEINFDYIRFPTDGNMEDVVYSHYDSAKIAKAEEIEHFFAYLKDRMDGTGAIISADLFGMTTTNTDDLGIGQELERAFPYFHYISPMVYPSHYPPTWNGFKNPADHPYEVIKIAMDSAVSRAKEAGVNPHKLRPWLQDFNLGATYDATKVRAQIQATYDAGLTSWLLWDPKNRYTQSALHPN</sequence>
<organism evidence="3 4">
    <name type="scientific">Candidatus Vogelbacteria bacterium CG10_big_fil_rev_8_21_14_0_10_45_14</name>
    <dbReference type="NCBI Taxonomy" id="1975042"/>
    <lineage>
        <taxon>Bacteria</taxon>
        <taxon>Candidatus Vogeliibacteriota</taxon>
    </lineage>
</organism>
<protein>
    <submittedName>
        <fullName evidence="3">GTP-binding protein</fullName>
    </submittedName>
</protein>
<dbReference type="InterPro" id="IPR017853">
    <property type="entry name" value="GH"/>
</dbReference>
<evidence type="ECO:0000313" key="3">
    <source>
        <dbReference type="EMBL" id="PIR46608.1"/>
    </source>
</evidence>
<feature type="domain" description="DUF4015" evidence="2">
    <location>
        <begin position="79"/>
        <end position="392"/>
    </location>
</feature>